<dbReference type="Proteomes" id="UP000660339">
    <property type="component" value="Unassembled WGS sequence"/>
</dbReference>
<accession>A0A8J3PCL3</accession>
<proteinExistence type="predicted"/>
<dbReference type="Gene3D" id="1.10.10.10">
    <property type="entry name" value="Winged helix-like DNA-binding domain superfamily/Winged helix DNA-binding domain"/>
    <property type="match status" value="1"/>
</dbReference>
<feature type="domain" description="Transcription regulator PadR N-terminal" evidence="1">
    <location>
        <begin position="21"/>
        <end position="94"/>
    </location>
</feature>
<evidence type="ECO:0000313" key="2">
    <source>
        <dbReference type="EMBL" id="GIG12556.1"/>
    </source>
</evidence>
<evidence type="ECO:0000259" key="1">
    <source>
        <dbReference type="Pfam" id="PF03551"/>
    </source>
</evidence>
<dbReference type="InterPro" id="IPR036388">
    <property type="entry name" value="WH-like_DNA-bd_sf"/>
</dbReference>
<dbReference type="EMBL" id="BONJ01000002">
    <property type="protein sequence ID" value="GIG12556.1"/>
    <property type="molecule type" value="Genomic_DNA"/>
</dbReference>
<dbReference type="InterPro" id="IPR005149">
    <property type="entry name" value="Tscrpt_reg_PadR_N"/>
</dbReference>
<keyword evidence="3" id="KW-1185">Reference proteome</keyword>
<dbReference type="PANTHER" id="PTHR33169">
    <property type="entry name" value="PADR-FAMILY TRANSCRIPTIONAL REGULATOR"/>
    <property type="match status" value="1"/>
</dbReference>
<gene>
    <name evidence="2" type="ORF">Cme02nite_08880</name>
</gene>
<dbReference type="Pfam" id="PF03551">
    <property type="entry name" value="PadR"/>
    <property type="match status" value="1"/>
</dbReference>
<dbReference type="InterPro" id="IPR036390">
    <property type="entry name" value="WH_DNA-bd_sf"/>
</dbReference>
<name>A0A8J3PCL3_9ACTN</name>
<comment type="caution">
    <text evidence="2">The sequence shown here is derived from an EMBL/GenBank/DDBJ whole genome shotgun (WGS) entry which is preliminary data.</text>
</comment>
<reference evidence="2" key="1">
    <citation type="submission" date="2021-01" db="EMBL/GenBank/DDBJ databases">
        <title>Whole genome shotgun sequence of Catellatospora methionotrophica NBRC 14553.</title>
        <authorList>
            <person name="Komaki H."/>
            <person name="Tamura T."/>
        </authorList>
    </citation>
    <scope>NUCLEOTIDE SEQUENCE</scope>
    <source>
        <strain evidence="2">NBRC 14553</strain>
    </source>
</reference>
<dbReference type="AlphaFoldDB" id="A0A8J3PCL3"/>
<organism evidence="2 3">
    <name type="scientific">Catellatospora methionotrophica</name>
    <dbReference type="NCBI Taxonomy" id="121620"/>
    <lineage>
        <taxon>Bacteria</taxon>
        <taxon>Bacillati</taxon>
        <taxon>Actinomycetota</taxon>
        <taxon>Actinomycetes</taxon>
        <taxon>Micromonosporales</taxon>
        <taxon>Micromonosporaceae</taxon>
        <taxon>Catellatospora</taxon>
    </lineage>
</organism>
<dbReference type="PANTHER" id="PTHR33169:SF13">
    <property type="entry name" value="PADR-FAMILY TRANSCRIPTIONAL REGULATOR"/>
    <property type="match status" value="1"/>
</dbReference>
<sequence length="123" mass="13218">MLDVYAPGMADVPIGEPAFLILTALAAEPKHGYAVIEDVLDISGGQVRLHTGTLYSVLDRLREGGLIEVDREEIVASRLRRYYRLTGVGQARLAAESARLRRNADAALARLSGFSLRPGTGAA</sequence>
<dbReference type="InterPro" id="IPR052509">
    <property type="entry name" value="Metal_resp_DNA-bind_regulator"/>
</dbReference>
<protein>
    <submittedName>
        <fullName evidence="2">PadR family transcriptional regulator</fullName>
    </submittedName>
</protein>
<dbReference type="SUPFAM" id="SSF46785">
    <property type="entry name" value="Winged helix' DNA-binding domain"/>
    <property type="match status" value="1"/>
</dbReference>
<evidence type="ECO:0000313" key="3">
    <source>
        <dbReference type="Proteomes" id="UP000660339"/>
    </source>
</evidence>